<protein>
    <submittedName>
        <fullName evidence="2">Uncharacterized protein</fullName>
    </submittedName>
</protein>
<proteinExistence type="predicted"/>
<accession>A0A4C1USX0</accession>
<keyword evidence="3" id="KW-1185">Reference proteome</keyword>
<feature type="region of interest" description="Disordered" evidence="1">
    <location>
        <begin position="58"/>
        <end position="79"/>
    </location>
</feature>
<dbReference type="EMBL" id="BGZK01000219">
    <property type="protein sequence ID" value="GBP29409.1"/>
    <property type="molecule type" value="Genomic_DNA"/>
</dbReference>
<dbReference type="Proteomes" id="UP000299102">
    <property type="component" value="Unassembled WGS sequence"/>
</dbReference>
<evidence type="ECO:0000313" key="3">
    <source>
        <dbReference type="Proteomes" id="UP000299102"/>
    </source>
</evidence>
<gene>
    <name evidence="2" type="ORF">EVAR_22782_1</name>
</gene>
<organism evidence="2 3">
    <name type="scientific">Eumeta variegata</name>
    <name type="common">Bagworm moth</name>
    <name type="synonym">Eumeta japonica</name>
    <dbReference type="NCBI Taxonomy" id="151549"/>
    <lineage>
        <taxon>Eukaryota</taxon>
        <taxon>Metazoa</taxon>
        <taxon>Ecdysozoa</taxon>
        <taxon>Arthropoda</taxon>
        <taxon>Hexapoda</taxon>
        <taxon>Insecta</taxon>
        <taxon>Pterygota</taxon>
        <taxon>Neoptera</taxon>
        <taxon>Endopterygota</taxon>
        <taxon>Lepidoptera</taxon>
        <taxon>Glossata</taxon>
        <taxon>Ditrysia</taxon>
        <taxon>Tineoidea</taxon>
        <taxon>Psychidae</taxon>
        <taxon>Oiketicinae</taxon>
        <taxon>Eumeta</taxon>
    </lineage>
</organism>
<evidence type="ECO:0000256" key="1">
    <source>
        <dbReference type="SAM" id="MobiDB-lite"/>
    </source>
</evidence>
<dbReference type="AlphaFoldDB" id="A0A4C1USX0"/>
<name>A0A4C1USX0_EUMVA</name>
<evidence type="ECO:0000313" key="2">
    <source>
        <dbReference type="EMBL" id="GBP29409.1"/>
    </source>
</evidence>
<reference evidence="2 3" key="1">
    <citation type="journal article" date="2019" name="Commun. Biol.">
        <title>The bagworm genome reveals a unique fibroin gene that provides high tensile strength.</title>
        <authorList>
            <person name="Kono N."/>
            <person name="Nakamura H."/>
            <person name="Ohtoshi R."/>
            <person name="Tomita M."/>
            <person name="Numata K."/>
            <person name="Arakawa K."/>
        </authorList>
    </citation>
    <scope>NUCLEOTIDE SEQUENCE [LARGE SCALE GENOMIC DNA]</scope>
</reference>
<comment type="caution">
    <text evidence="2">The sequence shown here is derived from an EMBL/GenBank/DDBJ whole genome shotgun (WGS) entry which is preliminary data.</text>
</comment>
<sequence length="126" mass="14527">MRNVNRSKAAHLQESRSDTSGYKREAVVCRQEFAETAMNELLGWYGYEGLELRRWAARRAAPPPRRASRSDDKGNRQSVKLGRPFVDYFYSVSSNRNERPSLRSLQLRMFLRIVTVLPVPLPGRTA</sequence>